<evidence type="ECO:0000313" key="3">
    <source>
        <dbReference type="Proteomes" id="UP000823775"/>
    </source>
</evidence>
<sequence>MAPKGSKGMEIEVAGKSLKRLRKSTKGASSPAAKASPARQFGAQAIEPHGLPGSTHRRRL</sequence>
<dbReference type="EMBL" id="JACEIK010001437">
    <property type="protein sequence ID" value="MCD7469379.1"/>
    <property type="molecule type" value="Genomic_DNA"/>
</dbReference>
<accession>A0ABS8TD43</accession>
<proteinExistence type="predicted"/>
<keyword evidence="3" id="KW-1185">Reference proteome</keyword>
<evidence type="ECO:0000256" key="1">
    <source>
        <dbReference type="SAM" id="MobiDB-lite"/>
    </source>
</evidence>
<comment type="caution">
    <text evidence="2">The sequence shown here is derived from an EMBL/GenBank/DDBJ whole genome shotgun (WGS) entry which is preliminary data.</text>
</comment>
<feature type="non-terminal residue" evidence="2">
    <location>
        <position position="60"/>
    </location>
</feature>
<protein>
    <submittedName>
        <fullName evidence="2">Uncharacterized protein</fullName>
    </submittedName>
</protein>
<reference evidence="2 3" key="1">
    <citation type="journal article" date="2021" name="BMC Genomics">
        <title>Datura genome reveals duplications of psychoactive alkaloid biosynthetic genes and high mutation rate following tissue culture.</title>
        <authorList>
            <person name="Rajewski A."/>
            <person name="Carter-House D."/>
            <person name="Stajich J."/>
            <person name="Litt A."/>
        </authorList>
    </citation>
    <scope>NUCLEOTIDE SEQUENCE [LARGE SCALE GENOMIC DNA]</scope>
    <source>
        <strain evidence="2">AR-01</strain>
    </source>
</reference>
<feature type="region of interest" description="Disordered" evidence="1">
    <location>
        <begin position="1"/>
        <end position="60"/>
    </location>
</feature>
<name>A0ABS8TD43_DATST</name>
<feature type="compositionally biased region" description="Low complexity" evidence="1">
    <location>
        <begin position="26"/>
        <end position="38"/>
    </location>
</feature>
<gene>
    <name evidence="2" type="ORF">HAX54_008351</name>
</gene>
<organism evidence="2 3">
    <name type="scientific">Datura stramonium</name>
    <name type="common">Jimsonweed</name>
    <name type="synonym">Common thornapple</name>
    <dbReference type="NCBI Taxonomy" id="4076"/>
    <lineage>
        <taxon>Eukaryota</taxon>
        <taxon>Viridiplantae</taxon>
        <taxon>Streptophyta</taxon>
        <taxon>Embryophyta</taxon>
        <taxon>Tracheophyta</taxon>
        <taxon>Spermatophyta</taxon>
        <taxon>Magnoliopsida</taxon>
        <taxon>eudicotyledons</taxon>
        <taxon>Gunneridae</taxon>
        <taxon>Pentapetalae</taxon>
        <taxon>asterids</taxon>
        <taxon>lamiids</taxon>
        <taxon>Solanales</taxon>
        <taxon>Solanaceae</taxon>
        <taxon>Solanoideae</taxon>
        <taxon>Datureae</taxon>
        <taxon>Datura</taxon>
    </lineage>
</organism>
<dbReference type="Proteomes" id="UP000823775">
    <property type="component" value="Unassembled WGS sequence"/>
</dbReference>
<evidence type="ECO:0000313" key="2">
    <source>
        <dbReference type="EMBL" id="MCD7469379.1"/>
    </source>
</evidence>